<protein>
    <recommendedName>
        <fullName evidence="3">Tetratricopeptide repeat-containing protein</fullName>
    </recommendedName>
</protein>
<reference evidence="1 2" key="1">
    <citation type="submission" date="2016-10" db="EMBL/GenBank/DDBJ databases">
        <authorList>
            <person name="de Groot N.N."/>
        </authorList>
    </citation>
    <scope>NUCLEOTIDE SEQUENCE [LARGE SCALE GENOMIC DNA]</scope>
    <source>
        <strain evidence="1 2">DSM 21741</strain>
    </source>
</reference>
<sequence>MTSRRDLPSEGPEREIFVTALSRMSAQCQSPELLAECPFSVDLPTGGRGCGEECEELLSIHGPAQYTKLDASDELAFQIRPRIRASRELVATVDRAFDASEVYYRDSENAQPSGWSTAALFVSLKRTFERHPFDRTLEQHQEVAACMSELARRGFDVELIAHGPLADSVTQAIVGSVLGRTLSEAESSENPDIGEVDSRTSLRDSMYADALEKGELASDHEVSVNDRRLDQETAAKIVFTVAGDFHRHVTNWCRAASVEDLLSWNVSADAQGPAPEGRPDRLAVWMFDRFTVTYLSDWAPESLRLEWAYRRGNENLAPVSPAQMALRHVDMADLADRVADLAVAGDERAIRDQHLVRNAAAMLRAGKRDAAAALFEAVRQSDWDDPELHNNYGFCVLPDDPGAALKALDLASSKGFKGTVNVANRALCLLRLGRPVAAIELLESAYEIWDQLDAGSSYVWGIEEPDKDRLLQKCPRCYLVGLGARVAESTSDAALTEVWQRRERELVRKASRSARTENGP</sequence>
<proteinExistence type="predicted"/>
<dbReference type="SUPFAM" id="SSF48452">
    <property type="entry name" value="TPR-like"/>
    <property type="match status" value="1"/>
</dbReference>
<dbReference type="InterPro" id="IPR011990">
    <property type="entry name" value="TPR-like_helical_dom_sf"/>
</dbReference>
<keyword evidence="2" id="KW-1185">Reference proteome</keyword>
<gene>
    <name evidence="1" type="ORF">SAMN04488543_0553</name>
</gene>
<dbReference type="EMBL" id="LT629749">
    <property type="protein sequence ID" value="SDR82100.1"/>
    <property type="molecule type" value="Genomic_DNA"/>
</dbReference>
<evidence type="ECO:0000313" key="1">
    <source>
        <dbReference type="EMBL" id="SDR82100.1"/>
    </source>
</evidence>
<accession>A0A1H1M625</accession>
<name>A0A1H1M625_9ACTN</name>
<organism evidence="1 2">
    <name type="scientific">Friedmanniella luteola</name>
    <dbReference type="NCBI Taxonomy" id="546871"/>
    <lineage>
        <taxon>Bacteria</taxon>
        <taxon>Bacillati</taxon>
        <taxon>Actinomycetota</taxon>
        <taxon>Actinomycetes</taxon>
        <taxon>Propionibacteriales</taxon>
        <taxon>Nocardioidaceae</taxon>
        <taxon>Friedmanniella</taxon>
    </lineage>
</organism>
<dbReference type="Gene3D" id="1.25.40.10">
    <property type="entry name" value="Tetratricopeptide repeat domain"/>
    <property type="match status" value="1"/>
</dbReference>
<dbReference type="Proteomes" id="UP000199092">
    <property type="component" value="Chromosome I"/>
</dbReference>
<evidence type="ECO:0008006" key="3">
    <source>
        <dbReference type="Google" id="ProtNLM"/>
    </source>
</evidence>
<evidence type="ECO:0000313" key="2">
    <source>
        <dbReference type="Proteomes" id="UP000199092"/>
    </source>
</evidence>
<dbReference type="AlphaFoldDB" id="A0A1H1M625"/>